<keyword evidence="4" id="KW-0694">RNA-binding</keyword>
<name>A0A1G2FZ85_9BACT</name>
<dbReference type="InterPro" id="IPR001737">
    <property type="entry name" value="KsgA/Erm"/>
</dbReference>
<organism evidence="5 6">
    <name type="scientific">Candidatus Ryanbacteria bacterium RIFCSPHIGHO2_01_45_13</name>
    <dbReference type="NCBI Taxonomy" id="1802112"/>
    <lineage>
        <taxon>Bacteria</taxon>
        <taxon>Candidatus Ryaniibacteriota</taxon>
    </lineage>
</organism>
<gene>
    <name evidence="5" type="ORF">A2W41_03885</name>
</gene>
<protein>
    <recommendedName>
        <fullName evidence="7">Methyltransferase domain-containing protein</fullName>
    </recommendedName>
</protein>
<dbReference type="GO" id="GO:0003723">
    <property type="term" value="F:RNA binding"/>
    <property type="evidence" value="ECO:0007669"/>
    <property type="project" value="UniProtKB-KW"/>
</dbReference>
<reference evidence="5 6" key="1">
    <citation type="journal article" date="2016" name="Nat. Commun.">
        <title>Thousands of microbial genomes shed light on interconnected biogeochemical processes in an aquifer system.</title>
        <authorList>
            <person name="Anantharaman K."/>
            <person name="Brown C.T."/>
            <person name="Hug L.A."/>
            <person name="Sharon I."/>
            <person name="Castelle C.J."/>
            <person name="Probst A.J."/>
            <person name="Thomas B.C."/>
            <person name="Singh A."/>
            <person name="Wilkins M.J."/>
            <person name="Karaoz U."/>
            <person name="Brodie E.L."/>
            <person name="Williams K.H."/>
            <person name="Hubbard S.S."/>
            <person name="Banfield J.F."/>
        </authorList>
    </citation>
    <scope>NUCLEOTIDE SEQUENCE [LARGE SCALE GENOMIC DNA]</scope>
</reference>
<evidence type="ECO:0000313" key="6">
    <source>
        <dbReference type="Proteomes" id="UP000176700"/>
    </source>
</evidence>
<dbReference type="GO" id="GO:0008168">
    <property type="term" value="F:methyltransferase activity"/>
    <property type="evidence" value="ECO:0007669"/>
    <property type="project" value="UniProtKB-KW"/>
</dbReference>
<dbReference type="EMBL" id="MHNI01000007">
    <property type="protein sequence ID" value="OGZ43379.1"/>
    <property type="molecule type" value="Genomic_DNA"/>
</dbReference>
<evidence type="ECO:0000256" key="2">
    <source>
        <dbReference type="ARBA" id="ARBA00022679"/>
    </source>
</evidence>
<evidence type="ECO:0000313" key="5">
    <source>
        <dbReference type="EMBL" id="OGZ43379.1"/>
    </source>
</evidence>
<dbReference type="GO" id="GO:0032259">
    <property type="term" value="P:methylation"/>
    <property type="evidence" value="ECO:0007669"/>
    <property type="project" value="UniProtKB-KW"/>
</dbReference>
<dbReference type="AlphaFoldDB" id="A0A1G2FZ85"/>
<dbReference type="InterPro" id="IPR029063">
    <property type="entry name" value="SAM-dependent_MTases_sf"/>
</dbReference>
<keyword evidence="1" id="KW-0489">Methyltransferase</keyword>
<dbReference type="Gene3D" id="3.40.50.150">
    <property type="entry name" value="Vaccinia Virus protein VP39"/>
    <property type="match status" value="1"/>
</dbReference>
<comment type="caution">
    <text evidence="5">The sequence shown here is derived from an EMBL/GenBank/DDBJ whole genome shotgun (WGS) entry which is preliminary data.</text>
</comment>
<sequence>MKKIVFIKTFVKDKYVGAVAPTSLYVVKKALEQIDFSNDCTIVEYGPGSGVFTRPILKKMTEHSKFIAIETNETFIKHLNTIKDARLIIEQNDARNIQHIAQKYDLQQIDYVISGIPFTMLDKQTRAEIVTATHSVLRAGGSFLVYQYSPLMKRYLEKCFPRVSVRFIPFNIPSMFLLRAMK</sequence>
<dbReference type="Proteomes" id="UP000176700">
    <property type="component" value="Unassembled WGS sequence"/>
</dbReference>
<keyword evidence="2" id="KW-0808">Transferase</keyword>
<evidence type="ECO:0000256" key="4">
    <source>
        <dbReference type="ARBA" id="ARBA00022884"/>
    </source>
</evidence>
<dbReference type="SUPFAM" id="SSF53335">
    <property type="entry name" value="S-adenosyl-L-methionine-dependent methyltransferases"/>
    <property type="match status" value="1"/>
</dbReference>
<keyword evidence="3" id="KW-0949">S-adenosyl-L-methionine</keyword>
<evidence type="ECO:0000256" key="1">
    <source>
        <dbReference type="ARBA" id="ARBA00022603"/>
    </source>
</evidence>
<evidence type="ECO:0000256" key="3">
    <source>
        <dbReference type="ARBA" id="ARBA00022691"/>
    </source>
</evidence>
<dbReference type="Pfam" id="PF00398">
    <property type="entry name" value="RrnaAD"/>
    <property type="match status" value="1"/>
</dbReference>
<accession>A0A1G2FZ85</accession>
<proteinExistence type="predicted"/>
<evidence type="ECO:0008006" key="7">
    <source>
        <dbReference type="Google" id="ProtNLM"/>
    </source>
</evidence>